<dbReference type="Gene3D" id="3.50.50.60">
    <property type="entry name" value="FAD/NAD(P)-binding domain"/>
    <property type="match status" value="1"/>
</dbReference>
<accession>A0A8J9ZTU6</accession>
<keyword evidence="3" id="KW-0285">Flavoprotein</keyword>
<organism evidence="9 10">
    <name type="scientific">Branchiostoma lanceolatum</name>
    <name type="common">Common lancelet</name>
    <name type="synonym">Amphioxus lanceolatum</name>
    <dbReference type="NCBI Taxonomy" id="7740"/>
    <lineage>
        <taxon>Eukaryota</taxon>
        <taxon>Metazoa</taxon>
        <taxon>Chordata</taxon>
        <taxon>Cephalochordata</taxon>
        <taxon>Leptocardii</taxon>
        <taxon>Amphioxiformes</taxon>
        <taxon>Branchiostomatidae</taxon>
        <taxon>Branchiostoma</taxon>
    </lineage>
</organism>
<evidence type="ECO:0000256" key="6">
    <source>
        <dbReference type="ARBA" id="ARBA00023002"/>
    </source>
</evidence>
<dbReference type="Pfam" id="PF07156">
    <property type="entry name" value="Prenylcys_lyase"/>
    <property type="match status" value="1"/>
</dbReference>
<keyword evidence="10" id="KW-1185">Reference proteome</keyword>
<dbReference type="EMBL" id="OV696688">
    <property type="protein sequence ID" value="CAH1259367.1"/>
    <property type="molecule type" value="Genomic_DNA"/>
</dbReference>
<dbReference type="PANTHER" id="PTHR15944">
    <property type="entry name" value="FARNESYLCYSTEINE LYASE"/>
    <property type="match status" value="1"/>
</dbReference>
<dbReference type="InterPro" id="IPR010795">
    <property type="entry name" value="Prenylcys_lyase"/>
</dbReference>
<feature type="domain" description="Prenylcysteine lyase" evidence="8">
    <location>
        <begin position="64"/>
        <end position="430"/>
    </location>
</feature>
<dbReference type="PANTHER" id="PTHR15944:SF0">
    <property type="entry name" value="PRENYLCYSTEINE LYASE DOMAIN-CONTAINING PROTEIN"/>
    <property type="match status" value="1"/>
</dbReference>
<comment type="cofactor">
    <cofactor evidence="1">
        <name>FAD</name>
        <dbReference type="ChEBI" id="CHEBI:57692"/>
    </cofactor>
</comment>
<keyword evidence="4" id="KW-0732">Signal</keyword>
<gene>
    <name evidence="9" type="primary">PCYOX1L</name>
    <name evidence="9" type="ORF">BLAG_LOCUS16695</name>
</gene>
<dbReference type="InterPro" id="IPR017046">
    <property type="entry name" value="Prenylcysteine_Oxase1"/>
</dbReference>
<evidence type="ECO:0000256" key="1">
    <source>
        <dbReference type="ARBA" id="ARBA00001974"/>
    </source>
</evidence>
<evidence type="ECO:0000313" key="9">
    <source>
        <dbReference type="EMBL" id="CAH1259367.1"/>
    </source>
</evidence>
<evidence type="ECO:0000259" key="8">
    <source>
        <dbReference type="Pfam" id="PF07156"/>
    </source>
</evidence>
<name>A0A8J9ZTU6_BRALA</name>
<keyword evidence="7" id="KW-0325">Glycoprotein</keyword>
<evidence type="ECO:0000313" key="10">
    <source>
        <dbReference type="Proteomes" id="UP000838412"/>
    </source>
</evidence>
<keyword evidence="5" id="KW-0274">FAD</keyword>
<proteinExistence type="inferred from homology"/>
<dbReference type="OrthoDB" id="437369at2759"/>
<dbReference type="AlphaFoldDB" id="A0A8J9ZTU6"/>
<dbReference type="InterPro" id="IPR036188">
    <property type="entry name" value="FAD/NAD-bd_sf"/>
</dbReference>
<evidence type="ECO:0000256" key="3">
    <source>
        <dbReference type="ARBA" id="ARBA00022630"/>
    </source>
</evidence>
<comment type="similarity">
    <text evidence="2">Belongs to the prenylcysteine oxidase family.</text>
</comment>
<evidence type="ECO:0000256" key="7">
    <source>
        <dbReference type="ARBA" id="ARBA00023180"/>
    </source>
</evidence>
<dbReference type="GO" id="GO:0030327">
    <property type="term" value="P:prenylated protein catabolic process"/>
    <property type="evidence" value="ECO:0007669"/>
    <property type="project" value="TreeGrafter"/>
</dbReference>
<evidence type="ECO:0000256" key="5">
    <source>
        <dbReference type="ARBA" id="ARBA00022827"/>
    </source>
</evidence>
<sequence>MYEPHSVGGRLATAKIDDKEFESGGSIIHPKNHYMVKFAEELGLKHRKSLPSQFALYNGQEFVFTESSSSLLTLAKLLWRYGWDCVRLNKLIGQTLTHFENIYTLQDGGNAYSSVEELLYAMGGTRFVNMTQKSVTEGLKEEGFSARFINELAMAAMRENYGQTVDIPFFVGAVSLAGAQEGLWAVEGGNKRVPEELVKTAKVNLIPGEVSKVMLDKSGDRPKFLLQYQVKDPNDNQILTEQKGYDIVIVATPLNEGISNITFADLPTPLPEVKGKFHRTVANFVQGKLNAEYFGILDPKSAPTGIMTVNADILFNSIGKHNPVTIPKDYSPVGPESEDAVWKVFSQRPLTDSEIGQLFTVVKKTQVVDWLAYPRYTCPGHLGTFVLHDGLYYVNNIEWAASAMEMSAIGGRNVALLSYNWWHGLDGKVDPGRTTKTEL</sequence>
<dbReference type="GO" id="GO:0030328">
    <property type="term" value="P:prenylcysteine catabolic process"/>
    <property type="evidence" value="ECO:0007669"/>
    <property type="project" value="InterPro"/>
</dbReference>
<reference evidence="9" key="1">
    <citation type="submission" date="2022-01" db="EMBL/GenBank/DDBJ databases">
        <authorList>
            <person name="Braso-Vives M."/>
        </authorList>
    </citation>
    <scope>NUCLEOTIDE SEQUENCE</scope>
</reference>
<evidence type="ECO:0000256" key="4">
    <source>
        <dbReference type="ARBA" id="ARBA00022729"/>
    </source>
</evidence>
<keyword evidence="6" id="KW-0560">Oxidoreductase</keyword>
<dbReference type="GO" id="GO:0001735">
    <property type="term" value="F:prenylcysteine oxidase activity"/>
    <property type="evidence" value="ECO:0007669"/>
    <property type="project" value="InterPro"/>
</dbReference>
<protein>
    <submittedName>
        <fullName evidence="9">PCYOX1L protein</fullName>
    </submittedName>
</protein>
<dbReference type="SUPFAM" id="SSF51905">
    <property type="entry name" value="FAD/NAD(P)-binding domain"/>
    <property type="match status" value="1"/>
</dbReference>
<dbReference type="Proteomes" id="UP000838412">
    <property type="component" value="Chromosome 3"/>
</dbReference>
<evidence type="ECO:0000256" key="2">
    <source>
        <dbReference type="ARBA" id="ARBA00009967"/>
    </source>
</evidence>